<feature type="signal peptide" evidence="1">
    <location>
        <begin position="1"/>
        <end position="23"/>
    </location>
</feature>
<dbReference type="Proteomes" id="UP000664632">
    <property type="component" value="Unassembled WGS sequence"/>
</dbReference>
<organism evidence="2 3">
    <name type="scientific">Candidatus Enterococcus ikei</name>
    <dbReference type="NCBI Taxonomy" id="2815326"/>
    <lineage>
        <taxon>Bacteria</taxon>
        <taxon>Bacillati</taxon>
        <taxon>Bacillota</taxon>
        <taxon>Bacilli</taxon>
        <taxon>Lactobacillales</taxon>
        <taxon>Enterococcaceae</taxon>
        <taxon>Enterococcus</taxon>
    </lineage>
</organism>
<dbReference type="EMBL" id="JAFLWD010000011">
    <property type="protein sequence ID" value="MBO0439866.1"/>
    <property type="molecule type" value="Genomic_DNA"/>
</dbReference>
<dbReference type="RefSeq" id="WP_207111946.1">
    <property type="nucleotide sequence ID" value="NZ_JAFLWD010000011.1"/>
</dbReference>
<evidence type="ECO:0000313" key="3">
    <source>
        <dbReference type="Proteomes" id="UP000664632"/>
    </source>
</evidence>
<evidence type="ECO:0008006" key="4">
    <source>
        <dbReference type="Google" id="ProtNLM"/>
    </source>
</evidence>
<protein>
    <recommendedName>
        <fullName evidence="4">Lipoprotein</fullName>
    </recommendedName>
</protein>
<accession>A0ABS3GYN5</accession>
<evidence type="ECO:0000256" key="1">
    <source>
        <dbReference type="SAM" id="SignalP"/>
    </source>
</evidence>
<proteinExistence type="predicted"/>
<gene>
    <name evidence="2" type="ORF">JZO69_05810</name>
</gene>
<feature type="chain" id="PRO_5045481194" description="Lipoprotein" evidence="1">
    <location>
        <begin position="24"/>
        <end position="244"/>
    </location>
</feature>
<keyword evidence="3" id="KW-1185">Reference proteome</keyword>
<evidence type="ECO:0000313" key="2">
    <source>
        <dbReference type="EMBL" id="MBO0439866.1"/>
    </source>
</evidence>
<reference evidence="2 3" key="1">
    <citation type="submission" date="2021-03" db="EMBL/GenBank/DDBJ databases">
        <title>Enterococcal diversity collection.</title>
        <authorList>
            <person name="Gilmore M.S."/>
            <person name="Schwartzman J."/>
            <person name="Van Tyne D."/>
            <person name="Martin M."/>
            <person name="Earl A.M."/>
            <person name="Manson A.L."/>
            <person name="Straub T."/>
            <person name="Salamzade R."/>
            <person name="Saavedra J."/>
            <person name="Lebreton F."/>
            <person name="Prichula J."/>
            <person name="Schaufler K."/>
            <person name="Gaca A."/>
            <person name="Sgardioli B."/>
            <person name="Wagenaar J."/>
            <person name="Strong T."/>
        </authorList>
    </citation>
    <scope>NUCLEOTIDE SEQUENCE [LARGE SCALE GENOMIC DNA]</scope>
    <source>
        <strain evidence="2 3">DIV0869a</strain>
    </source>
</reference>
<comment type="caution">
    <text evidence="2">The sequence shown here is derived from an EMBL/GenBank/DDBJ whole genome shotgun (WGS) entry which is preliminary data.</text>
</comment>
<dbReference type="PROSITE" id="PS51257">
    <property type="entry name" value="PROKAR_LIPOPROTEIN"/>
    <property type="match status" value="1"/>
</dbReference>
<keyword evidence="1" id="KW-0732">Signal</keyword>
<sequence>MKKIKAISLVMTMLILISGCAKTKQGKPLSNEEASLSWSKKQDKPFSLVSFPEVSEEEAKKLMKENYDISVTDFYMSSIKNTKEAFSNKEYQWNEPIYRVKGSDQELIMHTFMEYQKADENLDIYGSLEAIYKFDAKKKENKLRRQSLIIIGEKIASEKTKEGIELLLQKESKTMKIVDSEKVIKKYQETIKKPKDELAYKTIRIYDDSRKAVKDKTIGRIIQVVFNSTGEVCELEMSITDYSD</sequence>
<name>A0ABS3GYN5_9ENTE</name>